<organism evidence="11 12">
    <name type="scientific">Streptodolium elevatio</name>
    <dbReference type="NCBI Taxonomy" id="3157996"/>
    <lineage>
        <taxon>Bacteria</taxon>
        <taxon>Bacillati</taxon>
        <taxon>Actinomycetota</taxon>
        <taxon>Actinomycetes</taxon>
        <taxon>Kitasatosporales</taxon>
        <taxon>Streptomycetaceae</taxon>
        <taxon>Streptodolium</taxon>
    </lineage>
</organism>
<feature type="compositionally biased region" description="Low complexity" evidence="8">
    <location>
        <begin position="695"/>
        <end position="713"/>
    </location>
</feature>
<keyword evidence="3" id="KW-0597">Phosphoprotein</keyword>
<keyword evidence="12" id="KW-1185">Reference proteome</keyword>
<evidence type="ECO:0000256" key="4">
    <source>
        <dbReference type="ARBA" id="ARBA00022679"/>
    </source>
</evidence>
<accession>A0ABV3DGB7</accession>
<dbReference type="InterPro" id="IPR003594">
    <property type="entry name" value="HATPase_dom"/>
</dbReference>
<dbReference type="Gene3D" id="3.30.565.10">
    <property type="entry name" value="Histidine kinase-like ATPase, C-terminal domain"/>
    <property type="match status" value="1"/>
</dbReference>
<gene>
    <name evidence="11" type="ORF">AB0C36_12255</name>
</gene>
<feature type="compositionally biased region" description="Basic and acidic residues" evidence="8">
    <location>
        <begin position="771"/>
        <end position="780"/>
    </location>
</feature>
<dbReference type="InterPro" id="IPR050428">
    <property type="entry name" value="TCS_sensor_his_kinase"/>
</dbReference>
<feature type="transmembrane region" description="Helical" evidence="9">
    <location>
        <begin position="293"/>
        <end position="319"/>
    </location>
</feature>
<dbReference type="EC" id="2.7.13.3" evidence="2"/>
<feature type="compositionally biased region" description="Pro residues" evidence="8">
    <location>
        <begin position="684"/>
        <end position="694"/>
    </location>
</feature>
<dbReference type="EMBL" id="JBEZFP010000024">
    <property type="protein sequence ID" value="MEU8134272.1"/>
    <property type="molecule type" value="Genomic_DNA"/>
</dbReference>
<evidence type="ECO:0000256" key="7">
    <source>
        <dbReference type="ARBA" id="ARBA00022989"/>
    </source>
</evidence>
<evidence type="ECO:0000259" key="10">
    <source>
        <dbReference type="PROSITE" id="PS50109"/>
    </source>
</evidence>
<evidence type="ECO:0000256" key="1">
    <source>
        <dbReference type="ARBA" id="ARBA00000085"/>
    </source>
</evidence>
<feature type="domain" description="Histidine kinase" evidence="10">
    <location>
        <begin position="502"/>
        <end position="610"/>
    </location>
</feature>
<dbReference type="SMART" id="SM00387">
    <property type="entry name" value="HATPase_c"/>
    <property type="match status" value="1"/>
</dbReference>
<evidence type="ECO:0000256" key="6">
    <source>
        <dbReference type="ARBA" id="ARBA00022777"/>
    </source>
</evidence>
<reference evidence="11 12" key="1">
    <citation type="submission" date="2024-06" db="EMBL/GenBank/DDBJ databases">
        <title>The Natural Products Discovery Center: Release of the First 8490 Sequenced Strains for Exploring Actinobacteria Biosynthetic Diversity.</title>
        <authorList>
            <person name="Kalkreuter E."/>
            <person name="Kautsar S.A."/>
            <person name="Yang D."/>
            <person name="Bader C.D."/>
            <person name="Teijaro C.N."/>
            <person name="Fluegel L."/>
            <person name="Davis C.M."/>
            <person name="Simpson J.R."/>
            <person name="Lauterbach L."/>
            <person name="Steele A.D."/>
            <person name="Gui C."/>
            <person name="Meng S."/>
            <person name="Li G."/>
            <person name="Viehrig K."/>
            <person name="Ye F."/>
            <person name="Su P."/>
            <person name="Kiefer A.F."/>
            <person name="Nichols A."/>
            <person name="Cepeda A.J."/>
            <person name="Yan W."/>
            <person name="Fan B."/>
            <person name="Jiang Y."/>
            <person name="Adhikari A."/>
            <person name="Zheng C.-J."/>
            <person name="Schuster L."/>
            <person name="Cowan T.M."/>
            <person name="Smanski M.J."/>
            <person name="Chevrette M.G."/>
            <person name="De Carvalho L.P.S."/>
            <person name="Shen B."/>
        </authorList>
    </citation>
    <scope>NUCLEOTIDE SEQUENCE [LARGE SCALE GENOMIC DNA]</scope>
    <source>
        <strain evidence="11 12">NPDC048946</strain>
    </source>
</reference>
<feature type="compositionally biased region" description="Pro residues" evidence="8">
    <location>
        <begin position="658"/>
        <end position="669"/>
    </location>
</feature>
<keyword evidence="7 9" id="KW-1133">Transmembrane helix</keyword>
<evidence type="ECO:0000256" key="5">
    <source>
        <dbReference type="ARBA" id="ARBA00022692"/>
    </source>
</evidence>
<evidence type="ECO:0000256" key="9">
    <source>
        <dbReference type="SAM" id="Phobius"/>
    </source>
</evidence>
<keyword evidence="9" id="KW-0472">Membrane</keyword>
<dbReference type="PANTHER" id="PTHR45436">
    <property type="entry name" value="SENSOR HISTIDINE KINASE YKOH"/>
    <property type="match status" value="1"/>
</dbReference>
<name>A0ABV3DGB7_9ACTN</name>
<evidence type="ECO:0000313" key="12">
    <source>
        <dbReference type="Proteomes" id="UP001551482"/>
    </source>
</evidence>
<dbReference type="Gene3D" id="6.10.340.10">
    <property type="match status" value="1"/>
</dbReference>
<sequence length="801" mass="86108">MLVPSIALMAVWGTYTYGRYDQAADLRQTLDDVQRVAVKGELAMVSMQEERRLSMEFLAGNAVDRARLDGQRQATDQALGVMNQAAGPVVERHPPELKRTFEQITAGLGGLPAFRQQVDGRQVGPDAAFQFYSGALEGAMGYFEAQVRSTNDTKTATEAGTAAALFRALEYLARQNAVLSAGVASLTGLSVPQRAQFDQLVGAQRAQYAFVRPQLRGAQAARYEQILAGRDWALLREAENSASGRTGRVAVDAAALHQAMLSTAQQLQQLTLDQVEFARGYGRERIDDLTTSVILVGALTLASILLAVLISVLVSRALLQRLRGLRDSTRRLANEQLPDVVGRLQRGEKVDPAEVGSDFDQGRDEIGEVARAFDEAQRTAVRAAIEQAETRQGVSRVFLNIAHRSQGLVHRQLALLDEMEREHEDPDLLAELFRVDHLATRMRRNAENLSVLGGTMPARRWRRPVMLAEILRGAASQTEDYSRVKLTMVPEAGLAGPVAGDVMHLLSELVENAATFSPPHTKVRISAELVPNGLGIEIEDRGLGMAAEAREEANKLLHTAPEFNVMGFTTDTRLGLFVVARLAHRHGISVSLRSSPYGGTSAVVLLPLSLLGDAGDPGDSSEMGASGDPTDPRAGTAGAGIAGNARPVTVPGYVSGPQPAPQPTPPHIEPVPTGADQGRVAVLPAPPQLPPPRAVTPTAPATTAPASTSQAAGGPSGERRLPRRVRRASLQPQLLRRTDTEAPHPDAEVEHRSAEEARQVMAAFQRGSFKGRTEAGRLQDDGGPPPYPHSAPEYPNGQGQW</sequence>
<dbReference type="PROSITE" id="PS50109">
    <property type="entry name" value="HIS_KIN"/>
    <property type="match status" value="1"/>
</dbReference>
<dbReference type="GO" id="GO:0016301">
    <property type="term" value="F:kinase activity"/>
    <property type="evidence" value="ECO:0007669"/>
    <property type="project" value="UniProtKB-KW"/>
</dbReference>
<dbReference type="Pfam" id="PF02518">
    <property type="entry name" value="HATPase_c"/>
    <property type="match status" value="1"/>
</dbReference>
<evidence type="ECO:0000256" key="3">
    <source>
        <dbReference type="ARBA" id="ARBA00022553"/>
    </source>
</evidence>
<evidence type="ECO:0000256" key="8">
    <source>
        <dbReference type="SAM" id="MobiDB-lite"/>
    </source>
</evidence>
<dbReference type="Proteomes" id="UP001551482">
    <property type="component" value="Unassembled WGS sequence"/>
</dbReference>
<keyword evidence="4" id="KW-0808">Transferase</keyword>
<dbReference type="Pfam" id="PF08376">
    <property type="entry name" value="NIT"/>
    <property type="match status" value="1"/>
</dbReference>
<comment type="caution">
    <text evidence="11">The sequence shown here is derived from an EMBL/GenBank/DDBJ whole genome shotgun (WGS) entry which is preliminary data.</text>
</comment>
<dbReference type="InterPro" id="IPR013587">
    <property type="entry name" value="Nitrate/nitrite_sensing"/>
</dbReference>
<keyword evidence="5 9" id="KW-0812">Transmembrane</keyword>
<dbReference type="PANTHER" id="PTHR45436:SF5">
    <property type="entry name" value="SENSOR HISTIDINE KINASE TRCS"/>
    <property type="match status" value="1"/>
</dbReference>
<comment type="catalytic activity">
    <reaction evidence="1">
        <text>ATP + protein L-histidine = ADP + protein N-phospho-L-histidine.</text>
        <dbReference type="EC" id="2.7.13.3"/>
    </reaction>
</comment>
<evidence type="ECO:0000256" key="2">
    <source>
        <dbReference type="ARBA" id="ARBA00012438"/>
    </source>
</evidence>
<feature type="region of interest" description="Disordered" evidence="8">
    <location>
        <begin position="615"/>
        <end position="801"/>
    </location>
</feature>
<keyword evidence="6 11" id="KW-0418">Kinase</keyword>
<proteinExistence type="predicted"/>
<protein>
    <recommendedName>
        <fullName evidence="2">histidine kinase</fullName>
        <ecNumber evidence="2">2.7.13.3</ecNumber>
    </recommendedName>
</protein>
<dbReference type="SUPFAM" id="SSF55874">
    <property type="entry name" value="ATPase domain of HSP90 chaperone/DNA topoisomerase II/histidine kinase"/>
    <property type="match status" value="1"/>
</dbReference>
<feature type="compositionally biased region" description="Basic and acidic residues" evidence="8">
    <location>
        <begin position="736"/>
        <end position="758"/>
    </location>
</feature>
<evidence type="ECO:0000313" key="11">
    <source>
        <dbReference type="EMBL" id="MEU8134272.1"/>
    </source>
</evidence>
<dbReference type="InterPro" id="IPR036890">
    <property type="entry name" value="HATPase_C_sf"/>
</dbReference>
<dbReference type="InterPro" id="IPR005467">
    <property type="entry name" value="His_kinase_dom"/>
</dbReference>
<dbReference type="RefSeq" id="WP_358352793.1">
    <property type="nucleotide sequence ID" value="NZ_JBEZFP010000024.1"/>
</dbReference>